<dbReference type="EMBL" id="CM027687">
    <property type="protein sequence ID" value="KAG0522002.1"/>
    <property type="molecule type" value="Genomic_DNA"/>
</dbReference>
<proteinExistence type="predicted"/>
<dbReference type="Proteomes" id="UP000807115">
    <property type="component" value="Chromosome 8"/>
</dbReference>
<comment type="caution">
    <text evidence="1">The sequence shown here is derived from an EMBL/GenBank/DDBJ whole genome shotgun (WGS) entry which is preliminary data.</text>
</comment>
<accession>A0A921QHT7</accession>
<dbReference type="AlphaFoldDB" id="A0A921QHT7"/>
<evidence type="ECO:0000313" key="2">
    <source>
        <dbReference type="Proteomes" id="UP000807115"/>
    </source>
</evidence>
<gene>
    <name evidence="1" type="ORF">BDA96_08G210600</name>
</gene>
<protein>
    <submittedName>
        <fullName evidence="1">Uncharacterized protein</fullName>
    </submittedName>
</protein>
<evidence type="ECO:0000313" key="1">
    <source>
        <dbReference type="EMBL" id="KAG0522002.1"/>
    </source>
</evidence>
<dbReference type="Gramene" id="EES16457">
    <property type="protein sequence ID" value="EES16457"/>
    <property type="gene ID" value="SORBI_3008G192500"/>
</dbReference>
<reference evidence="1" key="2">
    <citation type="submission" date="2020-10" db="EMBL/GenBank/DDBJ databases">
        <authorList>
            <person name="Cooper E.A."/>
            <person name="Brenton Z.W."/>
            <person name="Flinn B.S."/>
            <person name="Jenkins J."/>
            <person name="Shu S."/>
            <person name="Flowers D."/>
            <person name="Luo F."/>
            <person name="Wang Y."/>
            <person name="Xia P."/>
            <person name="Barry K."/>
            <person name="Daum C."/>
            <person name="Lipzen A."/>
            <person name="Yoshinaga Y."/>
            <person name="Schmutz J."/>
            <person name="Saski C."/>
            <person name="Vermerris W."/>
            <person name="Kresovich S."/>
        </authorList>
    </citation>
    <scope>NUCLEOTIDE SEQUENCE</scope>
</reference>
<name>A0A921QHT7_SORBI</name>
<sequence length="68" mass="7705">MTRSSPALFEKKKPAKFGIQPNLPNCLLFHISLWVLQHYVTKLWASTNLKSLPSLLFISLSGCINNTF</sequence>
<reference evidence="1" key="1">
    <citation type="journal article" date="2019" name="BMC Genomics">
        <title>A new reference genome for Sorghum bicolor reveals high levels of sequence similarity between sweet and grain genotypes: implications for the genetics of sugar metabolism.</title>
        <authorList>
            <person name="Cooper E.A."/>
            <person name="Brenton Z.W."/>
            <person name="Flinn B.S."/>
            <person name="Jenkins J."/>
            <person name="Shu S."/>
            <person name="Flowers D."/>
            <person name="Luo F."/>
            <person name="Wang Y."/>
            <person name="Xia P."/>
            <person name="Barry K."/>
            <person name="Daum C."/>
            <person name="Lipzen A."/>
            <person name="Yoshinaga Y."/>
            <person name="Schmutz J."/>
            <person name="Saski C."/>
            <person name="Vermerris W."/>
            <person name="Kresovich S."/>
        </authorList>
    </citation>
    <scope>NUCLEOTIDE SEQUENCE</scope>
</reference>
<organism evidence="1 2">
    <name type="scientific">Sorghum bicolor</name>
    <name type="common">Sorghum</name>
    <name type="synonym">Sorghum vulgare</name>
    <dbReference type="NCBI Taxonomy" id="4558"/>
    <lineage>
        <taxon>Eukaryota</taxon>
        <taxon>Viridiplantae</taxon>
        <taxon>Streptophyta</taxon>
        <taxon>Embryophyta</taxon>
        <taxon>Tracheophyta</taxon>
        <taxon>Spermatophyta</taxon>
        <taxon>Magnoliopsida</taxon>
        <taxon>Liliopsida</taxon>
        <taxon>Poales</taxon>
        <taxon>Poaceae</taxon>
        <taxon>PACMAD clade</taxon>
        <taxon>Panicoideae</taxon>
        <taxon>Andropogonodae</taxon>
        <taxon>Andropogoneae</taxon>
        <taxon>Sorghinae</taxon>
        <taxon>Sorghum</taxon>
    </lineage>
</organism>